<dbReference type="PANTHER" id="PTHR37616">
    <property type="entry name" value="BZIP TRANSCRIPTION FACTOR 60-LIKE"/>
    <property type="match status" value="1"/>
</dbReference>
<sequence length="622" mass="68693">MNTCYDPDIDTFLNLDQLTYTSPEPTRTKSELASHPSVSSTDYSANELRSASFASSSQSPLAFQGPSHQYDEHKQQTGLPPGALAHAMAFNANEMGFGAGNQTYPLNGDMVASHQLQRDGSGLDFGRTPTRNPSEMDLESDNVPAVPTYYFTPNPNRGQFVDPSALNGQEAVNIGPSTQVGRMYPGMHQQQAAMARAAAQQQRHHEFLRQQQLFQQQQQQQQQQQHQRIEQHLTQSRPLRHPDPEIEERITRLLQQMKRTPVTPESTPGPSSILPQLAKIRKEEQDMDEDERLLASEEGKKLSSKERRQLRNKVSARAFRSRRKEYITQLESEVTAKTTEAHDLRLRNRALQEENGRLTDLVRLLLSSPQFSTFLDELSVSGLPPPPSTTSQAPQVQPRLPQQQEPHPPTVARQPVQTEATKDVNTNLNSQEIQMQQNAQVGMVIVPSHQVEMSSVDMTTAGWNSGIDMNYGNTPIFAVLDVPQGPAVDTEVLSGKSLDFAGSYSIETKEEVPCLELPPVVEESNGDSGMSSADSGIDIDESDPAFALFMDSPASPASAPSDPFGGPFNNVHFEKGCVSFQLVVGEDPEDLARAAATSHFVRLCHSMEAAFQRVSMVTSHLS</sequence>
<evidence type="ECO:0000259" key="2">
    <source>
        <dbReference type="PROSITE" id="PS50217"/>
    </source>
</evidence>
<organism evidence="3 4">
    <name type="scientific">Monascus purpureus</name>
    <name type="common">Red mold</name>
    <name type="synonym">Monascus anka</name>
    <dbReference type="NCBI Taxonomy" id="5098"/>
    <lineage>
        <taxon>Eukaryota</taxon>
        <taxon>Fungi</taxon>
        <taxon>Dikarya</taxon>
        <taxon>Ascomycota</taxon>
        <taxon>Pezizomycotina</taxon>
        <taxon>Eurotiomycetes</taxon>
        <taxon>Eurotiomycetidae</taxon>
        <taxon>Eurotiales</taxon>
        <taxon>Aspergillaceae</taxon>
        <taxon>Monascus</taxon>
    </lineage>
</organism>
<dbReference type="InterPro" id="IPR046347">
    <property type="entry name" value="bZIP_sf"/>
</dbReference>
<dbReference type="FunFam" id="1.20.5.170:FF:000031">
    <property type="entry name" value="BZIP transcription factor (MeaB)"/>
    <property type="match status" value="1"/>
</dbReference>
<feature type="compositionally biased region" description="Low complexity" evidence="1">
    <location>
        <begin position="50"/>
        <end position="59"/>
    </location>
</feature>
<reference evidence="3 4" key="1">
    <citation type="submission" date="2019-06" db="EMBL/GenBank/DDBJ databases">
        <title>Wine fermentation using esterase from Monascus purpureus.</title>
        <authorList>
            <person name="Geng C."/>
            <person name="Zhang Y."/>
        </authorList>
    </citation>
    <scope>NUCLEOTIDE SEQUENCE [LARGE SCALE GENOMIC DNA]</scope>
    <source>
        <strain evidence="3">HQ1</strain>
    </source>
</reference>
<dbReference type="EMBL" id="VIFY01000004">
    <property type="protein sequence ID" value="TQB77107.1"/>
    <property type="molecule type" value="Genomic_DNA"/>
</dbReference>
<feature type="compositionally biased region" description="Low complexity" evidence="1">
    <location>
        <begin position="212"/>
        <end position="226"/>
    </location>
</feature>
<feature type="region of interest" description="Disordered" evidence="1">
    <location>
        <begin position="212"/>
        <end position="245"/>
    </location>
</feature>
<feature type="compositionally biased region" description="Polar residues" evidence="1">
    <location>
        <begin position="36"/>
        <end position="49"/>
    </location>
</feature>
<dbReference type="STRING" id="5098.A0A507R6X5"/>
<gene>
    <name evidence="3" type="ORF">MPDQ_005593</name>
</gene>
<dbReference type="PANTHER" id="PTHR37616:SF2">
    <property type="entry name" value="BZIP DOMAIN-CONTAINING PROTEIN"/>
    <property type="match status" value="1"/>
</dbReference>
<dbReference type="GO" id="GO:0003700">
    <property type="term" value="F:DNA-binding transcription factor activity"/>
    <property type="evidence" value="ECO:0007669"/>
    <property type="project" value="InterPro"/>
</dbReference>
<feature type="compositionally biased region" description="Basic and acidic residues" evidence="1">
    <location>
        <begin position="292"/>
        <end position="309"/>
    </location>
</feature>
<feature type="region of interest" description="Disordered" evidence="1">
    <location>
        <begin position="377"/>
        <end position="416"/>
    </location>
</feature>
<dbReference type="InterPro" id="IPR004827">
    <property type="entry name" value="bZIP"/>
</dbReference>
<dbReference type="PROSITE" id="PS50217">
    <property type="entry name" value="BZIP"/>
    <property type="match status" value="1"/>
</dbReference>
<evidence type="ECO:0000313" key="3">
    <source>
        <dbReference type="EMBL" id="TQB77107.1"/>
    </source>
</evidence>
<proteinExistence type="predicted"/>
<feature type="region of interest" description="Disordered" evidence="1">
    <location>
        <begin position="283"/>
        <end position="315"/>
    </location>
</feature>
<evidence type="ECO:0000256" key="1">
    <source>
        <dbReference type="SAM" id="MobiDB-lite"/>
    </source>
</evidence>
<dbReference type="Pfam" id="PF00170">
    <property type="entry name" value="bZIP_1"/>
    <property type="match status" value="1"/>
</dbReference>
<dbReference type="SUPFAM" id="SSF57959">
    <property type="entry name" value="Leucine zipper domain"/>
    <property type="match status" value="1"/>
</dbReference>
<dbReference type="Proteomes" id="UP000319663">
    <property type="component" value="Unassembled WGS sequence"/>
</dbReference>
<protein>
    <recommendedName>
        <fullName evidence="2">BZIP domain-containing protein</fullName>
    </recommendedName>
</protein>
<keyword evidence="4" id="KW-1185">Reference proteome</keyword>
<feature type="compositionally biased region" description="Low complexity" evidence="1">
    <location>
        <begin position="389"/>
        <end position="398"/>
    </location>
</feature>
<feature type="region of interest" description="Disordered" evidence="1">
    <location>
        <begin position="21"/>
        <end position="80"/>
    </location>
</feature>
<accession>A0A507R6X5</accession>
<dbReference type="Gene3D" id="1.20.5.170">
    <property type="match status" value="1"/>
</dbReference>
<name>A0A507R6X5_MONPU</name>
<dbReference type="CDD" id="cd14810">
    <property type="entry name" value="bZIP_u1"/>
    <property type="match status" value="1"/>
</dbReference>
<evidence type="ECO:0000313" key="4">
    <source>
        <dbReference type="Proteomes" id="UP000319663"/>
    </source>
</evidence>
<dbReference type="SMART" id="SM00338">
    <property type="entry name" value="BRLZ"/>
    <property type="match status" value="1"/>
</dbReference>
<dbReference type="AlphaFoldDB" id="A0A507R6X5"/>
<comment type="caution">
    <text evidence="3">The sequence shown here is derived from an EMBL/GenBank/DDBJ whole genome shotgun (WGS) entry which is preliminary data.</text>
</comment>
<feature type="domain" description="BZIP" evidence="2">
    <location>
        <begin position="302"/>
        <end position="365"/>
    </location>
</feature>